<dbReference type="InterPro" id="IPR011055">
    <property type="entry name" value="Dup_hybrid_motif"/>
</dbReference>
<comment type="caution">
    <text evidence="4">The sequence shown here is derived from an EMBL/GenBank/DDBJ whole genome shotgun (WGS) entry which is preliminary data.</text>
</comment>
<name>A0A4R3LQ01_9BURK</name>
<dbReference type="InterPro" id="IPR040487">
    <property type="entry name" value="Peptidase_M23_N"/>
</dbReference>
<dbReference type="Pfam" id="PF01551">
    <property type="entry name" value="Peptidase_M23"/>
    <property type="match status" value="1"/>
</dbReference>
<dbReference type="InterPro" id="IPR016047">
    <property type="entry name" value="M23ase_b-sheet_dom"/>
</dbReference>
<evidence type="ECO:0000259" key="3">
    <source>
        <dbReference type="Pfam" id="PF18421"/>
    </source>
</evidence>
<evidence type="ECO:0000313" key="4">
    <source>
        <dbReference type="EMBL" id="TCT01629.1"/>
    </source>
</evidence>
<dbReference type="SUPFAM" id="SSF51261">
    <property type="entry name" value="Duplicated hybrid motif"/>
    <property type="match status" value="1"/>
</dbReference>
<reference evidence="4 5" key="1">
    <citation type="submission" date="2019-03" db="EMBL/GenBank/DDBJ databases">
        <title>Genomic Encyclopedia of Type Strains, Phase IV (KMG-IV): sequencing the most valuable type-strain genomes for metagenomic binning, comparative biology and taxonomic classification.</title>
        <authorList>
            <person name="Goeker M."/>
        </authorList>
    </citation>
    <scope>NUCLEOTIDE SEQUENCE [LARGE SCALE GENOMIC DNA]</scope>
    <source>
        <strain evidence="4 5">DSM 24591</strain>
    </source>
</reference>
<dbReference type="Pfam" id="PF18421">
    <property type="entry name" value="Peptidase_M23_N"/>
    <property type="match status" value="1"/>
</dbReference>
<accession>A0A4R3LQ01</accession>
<evidence type="ECO:0000313" key="5">
    <source>
        <dbReference type="Proteomes" id="UP000295525"/>
    </source>
</evidence>
<dbReference type="GO" id="GO:0004222">
    <property type="term" value="F:metalloendopeptidase activity"/>
    <property type="evidence" value="ECO:0007669"/>
    <property type="project" value="TreeGrafter"/>
</dbReference>
<dbReference type="OrthoDB" id="9815245at2"/>
<dbReference type="PANTHER" id="PTHR21666:SF285">
    <property type="entry name" value="M23 FAMILY METALLOPEPTIDASE"/>
    <property type="match status" value="1"/>
</dbReference>
<organism evidence="4 5">
    <name type="scientific">Paralcaligenes ureilyticus</name>
    <dbReference type="NCBI Taxonomy" id="627131"/>
    <lineage>
        <taxon>Bacteria</taxon>
        <taxon>Pseudomonadati</taxon>
        <taxon>Pseudomonadota</taxon>
        <taxon>Betaproteobacteria</taxon>
        <taxon>Burkholderiales</taxon>
        <taxon>Alcaligenaceae</taxon>
        <taxon>Paralcaligenes</taxon>
    </lineage>
</organism>
<sequence length="284" mass="30892">MTAVRILCLLCTLLCAMLAPVAGQAEGLISQSLNHPVPGGVAVLALGRDAVAPRAVYLKNKVLVVRDSDGQWVAVVGIALKTAAGRQVLQLRTGQGARELGFNVAAKKYREQHIALKNKNMVNPDPEQLKRFEREYLAQTHAYGSYRDSAPSNVLLDLPVHGRLSSPFGLRRFFNGEERSPHSGLDFAVPRGTPVKAPADGVITIVDDYFFNGNTVFVDHGQGFITMYCHLSAFNVKLGQHVRRGDVIGYVGSTGRATGPHLHWTISLNNTRVDPAIFAQAFKP</sequence>
<proteinExistence type="predicted"/>
<feature type="signal peptide" evidence="1">
    <location>
        <begin position="1"/>
        <end position="25"/>
    </location>
</feature>
<protein>
    <submittedName>
        <fullName evidence="4">Peptidase M23-like protein</fullName>
    </submittedName>
</protein>
<feature type="chain" id="PRO_5020242337" evidence="1">
    <location>
        <begin position="26"/>
        <end position="284"/>
    </location>
</feature>
<gene>
    <name evidence="4" type="ORF">EDC26_12327</name>
</gene>
<feature type="domain" description="M23ase beta-sheet core" evidence="2">
    <location>
        <begin position="181"/>
        <end position="275"/>
    </location>
</feature>
<dbReference type="Gene3D" id="2.70.70.10">
    <property type="entry name" value="Glucose Permease (Domain IIA)"/>
    <property type="match status" value="1"/>
</dbReference>
<dbReference type="PANTHER" id="PTHR21666">
    <property type="entry name" value="PEPTIDASE-RELATED"/>
    <property type="match status" value="1"/>
</dbReference>
<dbReference type="EMBL" id="SMAJ01000023">
    <property type="protein sequence ID" value="TCT01629.1"/>
    <property type="molecule type" value="Genomic_DNA"/>
</dbReference>
<dbReference type="InterPro" id="IPR050570">
    <property type="entry name" value="Cell_wall_metabolism_enzyme"/>
</dbReference>
<dbReference type="AlphaFoldDB" id="A0A4R3LQ01"/>
<evidence type="ECO:0000259" key="2">
    <source>
        <dbReference type="Pfam" id="PF01551"/>
    </source>
</evidence>
<keyword evidence="5" id="KW-1185">Reference proteome</keyword>
<dbReference type="CDD" id="cd12797">
    <property type="entry name" value="M23_peptidase"/>
    <property type="match status" value="1"/>
</dbReference>
<dbReference type="FunFam" id="2.70.70.10:FF:000019">
    <property type="entry name" value="M23 family peptidase"/>
    <property type="match status" value="1"/>
</dbReference>
<keyword evidence="1" id="KW-0732">Signal</keyword>
<feature type="domain" description="Peptidase family M23 N-terminal" evidence="3">
    <location>
        <begin position="34"/>
        <end position="107"/>
    </location>
</feature>
<dbReference type="Gene3D" id="2.60.40.1590">
    <property type="entry name" value="Peptidoglycan hydrolase domains"/>
    <property type="match status" value="1"/>
</dbReference>
<dbReference type="Proteomes" id="UP000295525">
    <property type="component" value="Unassembled WGS sequence"/>
</dbReference>
<evidence type="ECO:0000256" key="1">
    <source>
        <dbReference type="SAM" id="SignalP"/>
    </source>
</evidence>